<keyword evidence="5 8" id="KW-0472">Membrane</keyword>
<dbReference type="InterPro" id="IPR005821">
    <property type="entry name" value="Ion_trans_dom"/>
</dbReference>
<evidence type="ECO:0000256" key="5">
    <source>
        <dbReference type="ARBA" id="ARBA00023136"/>
    </source>
</evidence>
<evidence type="ECO:0000313" key="11">
    <source>
        <dbReference type="Proteomes" id="UP001178507"/>
    </source>
</evidence>
<feature type="transmembrane region" description="Helical" evidence="8">
    <location>
        <begin position="314"/>
        <end position="340"/>
    </location>
</feature>
<dbReference type="PANTHER" id="PTHR10037:SF62">
    <property type="entry name" value="SODIUM CHANNEL PROTEIN 60E"/>
    <property type="match status" value="1"/>
</dbReference>
<evidence type="ECO:0000256" key="4">
    <source>
        <dbReference type="ARBA" id="ARBA00022989"/>
    </source>
</evidence>
<sequence>MAPGRINIRHLMDMDGDAEPVAPAAGVAEDMLEAPGDAKTKEDRLVVSPMAPSPRMSTLSPRSVRSITSKDTSSVPAIQTRTSFIEQGALFQGLQPRSNSKKKRRLSAREKLMSSARPLVQVARELNDQDGLGAMVNQLPGGNCCARTFLNFAEYMDSLQEPDRKGILPWLVNSTGFNMFIFLVVLANTALTIYEADLLITTRSVDTLHWLSIAELIFSVTYVLEFLLKLWVHRLYYFWCPEWKWNIFDALLAILSILSAVNSLLESVSQANMSFLRSFRFIKVSRILRGLRVISFVRQLRLMVSSIVGCSMALFWSCLVLLIVEIVFSILFVQLVTSHVVENPDTLETELLLLKFPSVTGTMVSLFAATTGGIDWMETLDLLNPVGHFARYAFLFYIAFFTIAVFNILTGIFVEKALHLSDQADRAVEFMKQEKEDAQDLRQICNRIDRDGNGKIAWPEFESYMQYSGDGFARLKACGLDVHDVHEFFVSLTNGSPAEYVDIEDFIHHAMRLRGSATSIQVKSVATQMMRYQEEVQNALMWKVDSLAHQLRKLLLARKESTA</sequence>
<dbReference type="SUPFAM" id="SSF81324">
    <property type="entry name" value="Voltage-gated potassium channels"/>
    <property type="match status" value="1"/>
</dbReference>
<dbReference type="Gene3D" id="1.10.238.10">
    <property type="entry name" value="EF-hand"/>
    <property type="match status" value="1"/>
</dbReference>
<dbReference type="PROSITE" id="PS50222">
    <property type="entry name" value="EF_HAND_2"/>
    <property type="match status" value="1"/>
</dbReference>
<gene>
    <name evidence="10" type="ORF">EVOR1521_LOCUS12801</name>
</gene>
<dbReference type="Gene3D" id="1.20.120.350">
    <property type="entry name" value="Voltage-gated potassium channels. Chain C"/>
    <property type="match status" value="1"/>
</dbReference>
<comment type="caution">
    <text evidence="10">The sequence shown here is derived from an EMBL/GenBank/DDBJ whole genome shotgun (WGS) entry which is preliminary data.</text>
</comment>
<proteinExistence type="predicted"/>
<dbReference type="Gene3D" id="1.10.287.70">
    <property type="match status" value="1"/>
</dbReference>
<accession>A0AA36IFE3</accession>
<organism evidence="10 11">
    <name type="scientific">Effrenium voratum</name>
    <dbReference type="NCBI Taxonomy" id="2562239"/>
    <lineage>
        <taxon>Eukaryota</taxon>
        <taxon>Sar</taxon>
        <taxon>Alveolata</taxon>
        <taxon>Dinophyceae</taxon>
        <taxon>Suessiales</taxon>
        <taxon>Symbiodiniaceae</taxon>
        <taxon>Effrenium</taxon>
    </lineage>
</organism>
<evidence type="ECO:0000256" key="1">
    <source>
        <dbReference type="ARBA" id="ARBA00004141"/>
    </source>
</evidence>
<evidence type="ECO:0000259" key="9">
    <source>
        <dbReference type="PROSITE" id="PS50222"/>
    </source>
</evidence>
<dbReference type="InterPro" id="IPR011992">
    <property type="entry name" value="EF-hand-dom_pair"/>
</dbReference>
<dbReference type="InterPro" id="IPR018247">
    <property type="entry name" value="EF_Hand_1_Ca_BS"/>
</dbReference>
<dbReference type="InterPro" id="IPR002048">
    <property type="entry name" value="EF_hand_dom"/>
</dbReference>
<dbReference type="Pfam" id="PF00520">
    <property type="entry name" value="Ion_trans"/>
    <property type="match status" value="1"/>
</dbReference>
<feature type="compositionally biased region" description="Polar residues" evidence="7">
    <location>
        <begin position="55"/>
        <end position="75"/>
    </location>
</feature>
<dbReference type="SUPFAM" id="SSF47473">
    <property type="entry name" value="EF-hand"/>
    <property type="match status" value="1"/>
</dbReference>
<feature type="transmembrane region" description="Helical" evidence="8">
    <location>
        <begin position="247"/>
        <end position="265"/>
    </location>
</feature>
<evidence type="ECO:0000256" key="8">
    <source>
        <dbReference type="SAM" id="Phobius"/>
    </source>
</evidence>
<dbReference type="PROSITE" id="PS00018">
    <property type="entry name" value="EF_HAND_1"/>
    <property type="match status" value="1"/>
</dbReference>
<keyword evidence="4 8" id="KW-1133">Transmembrane helix</keyword>
<feature type="region of interest" description="Disordered" evidence="7">
    <location>
        <begin position="50"/>
        <end position="75"/>
    </location>
</feature>
<keyword evidence="6" id="KW-0175">Coiled coil</keyword>
<evidence type="ECO:0000313" key="10">
    <source>
        <dbReference type="EMBL" id="CAJ1386454.1"/>
    </source>
</evidence>
<keyword evidence="3" id="KW-0106">Calcium</keyword>
<keyword evidence="11" id="KW-1185">Reference proteome</keyword>
<dbReference type="PANTHER" id="PTHR10037">
    <property type="entry name" value="VOLTAGE-GATED CATION CHANNEL CALCIUM AND SODIUM"/>
    <property type="match status" value="1"/>
</dbReference>
<feature type="domain" description="EF-hand" evidence="9">
    <location>
        <begin position="436"/>
        <end position="471"/>
    </location>
</feature>
<dbReference type="AlphaFoldDB" id="A0AA36IFE3"/>
<evidence type="ECO:0000256" key="2">
    <source>
        <dbReference type="ARBA" id="ARBA00022692"/>
    </source>
</evidence>
<dbReference type="Proteomes" id="UP001178507">
    <property type="component" value="Unassembled WGS sequence"/>
</dbReference>
<dbReference type="GO" id="GO:0001518">
    <property type="term" value="C:voltage-gated sodium channel complex"/>
    <property type="evidence" value="ECO:0007669"/>
    <property type="project" value="TreeGrafter"/>
</dbReference>
<feature type="transmembrane region" description="Helical" evidence="8">
    <location>
        <begin position="208"/>
        <end position="227"/>
    </location>
</feature>
<dbReference type="InterPro" id="IPR027359">
    <property type="entry name" value="Volt_channel_dom_sf"/>
</dbReference>
<feature type="transmembrane region" description="Helical" evidence="8">
    <location>
        <begin position="177"/>
        <end position="196"/>
    </location>
</feature>
<comment type="subcellular location">
    <subcellularLocation>
        <location evidence="1">Membrane</location>
        <topology evidence="1">Multi-pass membrane protein</topology>
    </subcellularLocation>
</comment>
<dbReference type="EMBL" id="CAUJNA010001371">
    <property type="protein sequence ID" value="CAJ1386454.1"/>
    <property type="molecule type" value="Genomic_DNA"/>
</dbReference>
<dbReference type="InterPro" id="IPR043203">
    <property type="entry name" value="VGCC_Ca_Na"/>
</dbReference>
<dbReference type="GO" id="GO:0005248">
    <property type="term" value="F:voltage-gated sodium channel activity"/>
    <property type="evidence" value="ECO:0007669"/>
    <property type="project" value="TreeGrafter"/>
</dbReference>
<evidence type="ECO:0000256" key="3">
    <source>
        <dbReference type="ARBA" id="ARBA00022837"/>
    </source>
</evidence>
<keyword evidence="2 8" id="KW-0812">Transmembrane</keyword>
<evidence type="ECO:0000256" key="6">
    <source>
        <dbReference type="SAM" id="Coils"/>
    </source>
</evidence>
<protein>
    <recommendedName>
        <fullName evidence="9">EF-hand domain-containing protein</fullName>
    </recommendedName>
</protein>
<name>A0AA36IFE3_9DINO</name>
<feature type="coiled-coil region" evidence="6">
    <location>
        <begin position="421"/>
        <end position="451"/>
    </location>
</feature>
<feature type="transmembrane region" description="Helical" evidence="8">
    <location>
        <begin position="394"/>
        <end position="414"/>
    </location>
</feature>
<dbReference type="GO" id="GO:0005509">
    <property type="term" value="F:calcium ion binding"/>
    <property type="evidence" value="ECO:0007669"/>
    <property type="project" value="InterPro"/>
</dbReference>
<evidence type="ECO:0000256" key="7">
    <source>
        <dbReference type="SAM" id="MobiDB-lite"/>
    </source>
</evidence>
<reference evidence="10" key="1">
    <citation type="submission" date="2023-08" db="EMBL/GenBank/DDBJ databases">
        <authorList>
            <person name="Chen Y."/>
            <person name="Shah S."/>
            <person name="Dougan E. K."/>
            <person name="Thang M."/>
            <person name="Chan C."/>
        </authorList>
    </citation>
    <scope>NUCLEOTIDE SEQUENCE</scope>
</reference>